<evidence type="ECO:0000256" key="1">
    <source>
        <dbReference type="SAM" id="Phobius"/>
    </source>
</evidence>
<dbReference type="Pfam" id="PF07441">
    <property type="entry name" value="BofA"/>
    <property type="match status" value="1"/>
</dbReference>
<evidence type="ECO:0000313" key="2">
    <source>
        <dbReference type="EMBL" id="MRG87920.1"/>
    </source>
</evidence>
<evidence type="ECO:0000313" key="3">
    <source>
        <dbReference type="Proteomes" id="UP000480185"/>
    </source>
</evidence>
<dbReference type="EMBL" id="WJNH01000014">
    <property type="protein sequence ID" value="MRG87920.1"/>
    <property type="molecule type" value="Genomic_DNA"/>
</dbReference>
<feature type="transmembrane region" description="Helical" evidence="1">
    <location>
        <begin position="6"/>
        <end position="22"/>
    </location>
</feature>
<accession>A0A6G1XAL9</accession>
<organism evidence="2 3">
    <name type="scientific">Salinibacillus xinjiangensis</name>
    <dbReference type="NCBI Taxonomy" id="1229268"/>
    <lineage>
        <taxon>Bacteria</taxon>
        <taxon>Bacillati</taxon>
        <taxon>Bacillota</taxon>
        <taxon>Bacilli</taxon>
        <taxon>Bacillales</taxon>
        <taxon>Bacillaceae</taxon>
        <taxon>Salinibacillus</taxon>
    </lineage>
</organism>
<dbReference type="Proteomes" id="UP000480185">
    <property type="component" value="Unassembled WGS sequence"/>
</dbReference>
<gene>
    <name evidence="2" type="primary">bofA</name>
    <name evidence="2" type="ORF">GH754_16795</name>
</gene>
<keyword evidence="3" id="KW-1185">Reference proteome</keyword>
<feature type="transmembrane region" description="Helical" evidence="1">
    <location>
        <begin position="62"/>
        <end position="87"/>
    </location>
</feature>
<dbReference type="InterPro" id="IPR010001">
    <property type="entry name" value="BofA"/>
</dbReference>
<feature type="transmembrane region" description="Helical" evidence="1">
    <location>
        <begin position="34"/>
        <end position="56"/>
    </location>
</feature>
<proteinExistence type="predicted"/>
<keyword evidence="1" id="KW-1133">Transmembrane helix</keyword>
<reference evidence="2 3" key="1">
    <citation type="submission" date="2019-11" db="EMBL/GenBank/DDBJ databases">
        <authorList>
            <person name="Li J."/>
        </authorList>
    </citation>
    <scope>NUCLEOTIDE SEQUENCE [LARGE SCALE GENOMIC DNA]</scope>
    <source>
        <strain evidence="2 3">J4</strain>
    </source>
</reference>
<protein>
    <submittedName>
        <fullName evidence="2">Pro-sigmaK processing inhibitor BofA</fullName>
    </submittedName>
</protein>
<sequence>MNSYIIIGVILAVILLILIKGLPMRGLQYLSQGIVKVLIGALILFFINIFGANFGLHIPINLFTTVISGFLGIPGVASLFAIHFILLP</sequence>
<name>A0A6G1XAL9_9BACI</name>
<comment type="caution">
    <text evidence="2">The sequence shown here is derived from an EMBL/GenBank/DDBJ whole genome shotgun (WGS) entry which is preliminary data.</text>
</comment>
<dbReference type="NCBIfam" id="TIGR02862">
    <property type="entry name" value="spore_BofA"/>
    <property type="match status" value="1"/>
</dbReference>
<keyword evidence="1" id="KW-0472">Membrane</keyword>
<keyword evidence="1" id="KW-0812">Transmembrane</keyword>
<dbReference type="AlphaFoldDB" id="A0A6G1XAL9"/>